<comment type="similarity">
    <text evidence="5 17">Belongs to the sugar phosphate cyclases superfamily. Dehydroquinate synthase family.</text>
</comment>
<comment type="catalytic activity">
    <reaction evidence="1 17">
        <text>7-phospho-2-dehydro-3-deoxy-D-arabino-heptonate = 3-dehydroquinate + phosphate</text>
        <dbReference type="Rhea" id="RHEA:21968"/>
        <dbReference type="ChEBI" id="CHEBI:32364"/>
        <dbReference type="ChEBI" id="CHEBI:43474"/>
        <dbReference type="ChEBI" id="CHEBI:58394"/>
        <dbReference type="EC" id="4.2.3.4"/>
    </reaction>
</comment>
<keyword evidence="16 17" id="KW-0170">Cobalt</keyword>
<dbReference type="InterPro" id="IPR056179">
    <property type="entry name" value="DHQS_C"/>
</dbReference>
<dbReference type="HAMAP" id="MF_00110">
    <property type="entry name" value="DHQ_synthase"/>
    <property type="match status" value="1"/>
</dbReference>
<dbReference type="eggNOG" id="COG0337">
    <property type="taxonomic scope" value="Bacteria"/>
</dbReference>
<organism evidence="20 21">
    <name type="scientific">Anoxybacillus flavithermus (strain DSM 21510 / WK1)</name>
    <dbReference type="NCBI Taxonomy" id="491915"/>
    <lineage>
        <taxon>Bacteria</taxon>
        <taxon>Bacillati</taxon>
        <taxon>Bacillota</taxon>
        <taxon>Bacilli</taxon>
        <taxon>Bacillales</taxon>
        <taxon>Anoxybacillaceae</taxon>
        <taxon>Anoxybacillus</taxon>
    </lineage>
</organism>
<evidence type="ECO:0000256" key="6">
    <source>
        <dbReference type="ARBA" id="ARBA00013031"/>
    </source>
</evidence>
<comment type="cofactor">
    <cofactor evidence="2 17">
        <name>NAD(+)</name>
        <dbReference type="ChEBI" id="CHEBI:57540"/>
    </cofactor>
</comment>
<evidence type="ECO:0000256" key="1">
    <source>
        <dbReference type="ARBA" id="ARBA00001393"/>
    </source>
</evidence>
<keyword evidence="9 17" id="KW-0028">Amino-acid biosynthesis</keyword>
<dbReference type="Gene3D" id="1.20.1090.10">
    <property type="entry name" value="Dehydroquinate synthase-like - alpha domain"/>
    <property type="match status" value="1"/>
</dbReference>
<dbReference type="PANTHER" id="PTHR43622">
    <property type="entry name" value="3-DEHYDROQUINATE SYNTHASE"/>
    <property type="match status" value="1"/>
</dbReference>
<protein>
    <recommendedName>
        <fullName evidence="7 17">3-dehydroquinate synthase</fullName>
        <shortName evidence="17">DHQS</shortName>
        <ecNumber evidence="6 17">4.2.3.4</ecNumber>
    </recommendedName>
</protein>
<dbReference type="KEGG" id="afl:Aflv_1099"/>
<evidence type="ECO:0000256" key="14">
    <source>
        <dbReference type="ARBA" id="ARBA00023141"/>
    </source>
</evidence>
<dbReference type="HOGENOM" id="CLU_001201_0_2_9"/>
<evidence type="ECO:0000259" key="19">
    <source>
        <dbReference type="Pfam" id="PF24621"/>
    </source>
</evidence>
<dbReference type="GO" id="GO:0003856">
    <property type="term" value="F:3-dehydroquinate synthase activity"/>
    <property type="evidence" value="ECO:0007669"/>
    <property type="project" value="UniProtKB-UniRule"/>
</dbReference>
<keyword evidence="13 17" id="KW-0520">NAD</keyword>
<dbReference type="PANTHER" id="PTHR43622:SF7">
    <property type="entry name" value="3-DEHYDROQUINATE SYNTHASE, CHLOROPLASTIC"/>
    <property type="match status" value="1"/>
</dbReference>
<dbReference type="GO" id="GO:0009073">
    <property type="term" value="P:aromatic amino acid family biosynthetic process"/>
    <property type="evidence" value="ECO:0007669"/>
    <property type="project" value="UniProtKB-KW"/>
</dbReference>
<dbReference type="CDD" id="cd08195">
    <property type="entry name" value="DHQS"/>
    <property type="match status" value="1"/>
</dbReference>
<evidence type="ECO:0000256" key="13">
    <source>
        <dbReference type="ARBA" id="ARBA00023027"/>
    </source>
</evidence>
<evidence type="ECO:0000256" key="2">
    <source>
        <dbReference type="ARBA" id="ARBA00001911"/>
    </source>
</evidence>
<dbReference type="GO" id="GO:0008652">
    <property type="term" value="P:amino acid biosynthetic process"/>
    <property type="evidence" value="ECO:0007669"/>
    <property type="project" value="UniProtKB-KW"/>
</dbReference>
<dbReference type="NCBIfam" id="TIGR01357">
    <property type="entry name" value="aroB"/>
    <property type="match status" value="1"/>
</dbReference>
<dbReference type="InterPro" id="IPR016037">
    <property type="entry name" value="DHQ_synth_AroB"/>
</dbReference>
<comment type="function">
    <text evidence="17">Catalyzes the conversion of 3-deoxy-D-arabino-heptulosonate 7-phosphate (DAHP) to dehydroquinate (DHQ).</text>
</comment>
<evidence type="ECO:0000256" key="9">
    <source>
        <dbReference type="ARBA" id="ARBA00022605"/>
    </source>
</evidence>
<reference evidence="20 21" key="1">
    <citation type="journal article" date="2008" name="Genome Biol.">
        <title>Encapsulated in silica: genome, proteome and physiology of the thermophilic bacterium Anoxybacillus flavithermus WK1.</title>
        <authorList>
            <person name="Saw J.H."/>
            <person name="Mountain B.W."/>
            <person name="Feng L."/>
            <person name="Omelchenko M.V."/>
            <person name="Hou S."/>
            <person name="Saito J.A."/>
            <person name="Stott M.B."/>
            <person name="Li D."/>
            <person name="Zhao G."/>
            <person name="Wu J."/>
            <person name="Galperin M.Y."/>
            <person name="Koonin E.V."/>
            <person name="Makarova K.S."/>
            <person name="Wolf Y.I."/>
            <person name="Rigden D.J."/>
            <person name="Dunfield P.F."/>
            <person name="Wang L."/>
            <person name="Alam M."/>
        </authorList>
    </citation>
    <scope>NUCLEOTIDE SEQUENCE [LARGE SCALE GENOMIC DNA]</scope>
    <source>
        <strain evidence="21">DSM 21510 / WK1</strain>
    </source>
</reference>
<dbReference type="FunFam" id="3.40.50.1970:FF:000001">
    <property type="entry name" value="3-dehydroquinate synthase"/>
    <property type="match status" value="1"/>
</dbReference>
<dbReference type="EC" id="4.2.3.4" evidence="6 17"/>
<keyword evidence="10 17" id="KW-0479">Metal-binding</keyword>
<evidence type="ECO:0000256" key="10">
    <source>
        <dbReference type="ARBA" id="ARBA00022723"/>
    </source>
</evidence>
<dbReference type="GO" id="GO:0000166">
    <property type="term" value="F:nucleotide binding"/>
    <property type="evidence" value="ECO:0007669"/>
    <property type="project" value="UniProtKB-KW"/>
</dbReference>
<dbReference type="Pfam" id="PF01761">
    <property type="entry name" value="DHQ_synthase"/>
    <property type="match status" value="1"/>
</dbReference>
<feature type="binding site" evidence="17">
    <location>
        <begin position="108"/>
        <end position="113"/>
    </location>
    <ligand>
        <name>NAD(+)</name>
        <dbReference type="ChEBI" id="CHEBI:57540"/>
    </ligand>
</feature>
<feature type="binding site" evidence="17">
    <location>
        <position position="300"/>
    </location>
    <ligand>
        <name>Zn(2+)</name>
        <dbReference type="ChEBI" id="CHEBI:29105"/>
    </ligand>
</feature>
<feature type="binding site" evidence="17">
    <location>
        <position position="187"/>
    </location>
    <ligand>
        <name>NAD(+)</name>
        <dbReference type="ChEBI" id="CHEBI:57540"/>
    </ligand>
</feature>
<feature type="binding site" evidence="17">
    <location>
        <begin position="166"/>
        <end position="167"/>
    </location>
    <ligand>
        <name>NAD(+)</name>
        <dbReference type="ChEBI" id="CHEBI:57540"/>
    </ligand>
</feature>
<proteinExistence type="inferred from homology"/>
<dbReference type="Proteomes" id="UP000000742">
    <property type="component" value="Chromosome"/>
</dbReference>
<comment type="caution">
    <text evidence="17">Lacks conserved residue(s) required for the propagation of feature annotation.</text>
</comment>
<evidence type="ECO:0000256" key="11">
    <source>
        <dbReference type="ARBA" id="ARBA00022741"/>
    </source>
</evidence>
<dbReference type="GO" id="GO:0009423">
    <property type="term" value="P:chorismate biosynthetic process"/>
    <property type="evidence" value="ECO:0007669"/>
    <property type="project" value="UniProtKB-UniRule"/>
</dbReference>
<feature type="binding site" evidence="17">
    <location>
        <position position="220"/>
    </location>
    <ligand>
        <name>Zn(2+)</name>
        <dbReference type="ChEBI" id="CHEBI:29105"/>
    </ligand>
</feature>
<keyword evidence="12 17" id="KW-0862">Zinc</keyword>
<evidence type="ECO:0000259" key="18">
    <source>
        <dbReference type="Pfam" id="PF01761"/>
    </source>
</evidence>
<dbReference type="GO" id="GO:0046872">
    <property type="term" value="F:metal ion binding"/>
    <property type="evidence" value="ECO:0007669"/>
    <property type="project" value="UniProtKB-KW"/>
</dbReference>
<dbReference type="PIRSF" id="PIRSF001455">
    <property type="entry name" value="DHQ_synth"/>
    <property type="match status" value="1"/>
</dbReference>
<evidence type="ECO:0000256" key="12">
    <source>
        <dbReference type="ARBA" id="ARBA00022833"/>
    </source>
</evidence>
<dbReference type="STRING" id="491915.Aflv_1099"/>
<feature type="domain" description="3-dehydroquinate synthase C-terminal" evidence="19">
    <location>
        <begin position="217"/>
        <end position="360"/>
    </location>
</feature>
<dbReference type="InterPro" id="IPR050071">
    <property type="entry name" value="Dehydroquinate_synthase"/>
</dbReference>
<name>B7GHQ3_ANOFW</name>
<feature type="binding site" evidence="17">
    <location>
        <position position="283"/>
    </location>
    <ligand>
        <name>Zn(2+)</name>
        <dbReference type="ChEBI" id="CHEBI:29105"/>
    </ligand>
</feature>
<feature type="binding site" evidence="17">
    <location>
        <begin position="142"/>
        <end position="146"/>
    </location>
    <ligand>
        <name>NAD(+)</name>
        <dbReference type="ChEBI" id="CHEBI:57540"/>
    </ligand>
</feature>
<evidence type="ECO:0000256" key="17">
    <source>
        <dbReference type="HAMAP-Rule" id="MF_00110"/>
    </source>
</evidence>
<dbReference type="EMBL" id="CP000922">
    <property type="protein sequence ID" value="ACJ33475.1"/>
    <property type="molecule type" value="Genomic_DNA"/>
</dbReference>
<dbReference type="SUPFAM" id="SSF56796">
    <property type="entry name" value="Dehydroquinate synthase-like"/>
    <property type="match status" value="1"/>
</dbReference>
<gene>
    <name evidence="17 20" type="primary">aroB</name>
    <name evidence="20" type="ordered locus">Aflv_1099</name>
</gene>
<dbReference type="Pfam" id="PF24621">
    <property type="entry name" value="DHQS_C"/>
    <property type="match status" value="1"/>
</dbReference>
<comment type="subcellular location">
    <subcellularLocation>
        <location evidence="3 17">Cytoplasm</location>
    </subcellularLocation>
</comment>
<feature type="domain" description="3-dehydroquinate synthase N-terminal" evidence="18">
    <location>
        <begin position="105"/>
        <end position="215"/>
    </location>
</feature>
<evidence type="ECO:0000256" key="4">
    <source>
        <dbReference type="ARBA" id="ARBA00004661"/>
    </source>
</evidence>
<dbReference type="InterPro" id="IPR030960">
    <property type="entry name" value="DHQS/DOIS_N"/>
</dbReference>
<dbReference type="AlphaFoldDB" id="B7GHQ3"/>
<evidence type="ECO:0000256" key="7">
    <source>
        <dbReference type="ARBA" id="ARBA00017684"/>
    </source>
</evidence>
<keyword evidence="14 17" id="KW-0057">Aromatic amino acid biosynthesis</keyword>
<keyword evidence="8 17" id="KW-0963">Cytoplasm</keyword>
<evidence type="ECO:0000256" key="5">
    <source>
        <dbReference type="ARBA" id="ARBA00005412"/>
    </source>
</evidence>
<evidence type="ECO:0000256" key="16">
    <source>
        <dbReference type="ARBA" id="ARBA00023285"/>
    </source>
</evidence>
<sequence length="412" mass="46549">MGNCECYCRTIWTRSHRFDHRKCRSDASIRKGVLMMKSIHVDTPSKRYEVVIGNEVLHMIDRVIDRVCPHVTAVLIITDETVASLYLADVEKTLHQTYDRVYTHIIPSGEEAKSFEQFYACHTAALTNHLDRHSLIVALGGGVVGDLAGFVAATYMRGIRFIQVPTTLLAHDSAVGGKTAINHPLGKNMIGAFYQPELVFYDISLLHTLPEREMRSGFAEIMKHSLIYDRAFFGWLQANVQQLDDLRGDRLQYAIQRGIEIKAAIVAKDEKEQGVRAYLNFGHTLGHALESELGYGVMTHGDAVALGMLFAIFVSERFYNQPLFYSSFRTLFHRYGFPTSLPSHVSPECLLDKMKKDKKAKDQTVRMVLMKEIGTVCVEQISDEQLLRWLYAFAEEGRGKCDSSDSRGNDGK</sequence>
<evidence type="ECO:0000256" key="15">
    <source>
        <dbReference type="ARBA" id="ARBA00023239"/>
    </source>
</evidence>
<evidence type="ECO:0000256" key="8">
    <source>
        <dbReference type="ARBA" id="ARBA00022490"/>
    </source>
</evidence>
<evidence type="ECO:0000256" key="3">
    <source>
        <dbReference type="ARBA" id="ARBA00004496"/>
    </source>
</evidence>
<comment type="cofactor">
    <cofactor evidence="17">
        <name>Co(2+)</name>
        <dbReference type="ChEBI" id="CHEBI:48828"/>
    </cofactor>
    <cofactor evidence="17">
        <name>Zn(2+)</name>
        <dbReference type="ChEBI" id="CHEBI:29105"/>
    </cofactor>
    <text evidence="17">Binds 1 divalent metal cation per subunit. Can use either Co(2+) or Zn(2+).</text>
</comment>
<evidence type="ECO:0000313" key="20">
    <source>
        <dbReference type="EMBL" id="ACJ33475.1"/>
    </source>
</evidence>
<dbReference type="Gene3D" id="3.40.50.1970">
    <property type="match status" value="1"/>
</dbReference>
<keyword evidence="15 17" id="KW-0456">Lyase</keyword>
<feature type="binding site" evidence="17">
    <location>
        <position position="178"/>
    </location>
    <ligand>
        <name>NAD(+)</name>
        <dbReference type="ChEBI" id="CHEBI:57540"/>
    </ligand>
</feature>
<dbReference type="InterPro" id="IPR030963">
    <property type="entry name" value="DHQ_synth_fam"/>
</dbReference>
<dbReference type="GO" id="GO:0005737">
    <property type="term" value="C:cytoplasm"/>
    <property type="evidence" value="ECO:0007669"/>
    <property type="project" value="UniProtKB-SubCell"/>
</dbReference>
<accession>B7GHQ3</accession>
<evidence type="ECO:0000313" key="21">
    <source>
        <dbReference type="Proteomes" id="UP000000742"/>
    </source>
</evidence>
<comment type="pathway">
    <text evidence="4 17">Metabolic intermediate biosynthesis; chorismate biosynthesis; chorismate from D-erythrose 4-phosphate and phosphoenolpyruvate: step 2/7.</text>
</comment>
<keyword evidence="11 17" id="KW-0547">Nucleotide-binding</keyword>
<dbReference type="UniPathway" id="UPA00053">
    <property type="reaction ID" value="UER00085"/>
</dbReference>